<reference evidence="1 2" key="1">
    <citation type="submission" date="2019-02" db="EMBL/GenBank/DDBJ databases">
        <title>Deep-cultivation of Planctomycetes and their phenomic and genomic characterization uncovers novel biology.</title>
        <authorList>
            <person name="Wiegand S."/>
            <person name="Jogler M."/>
            <person name="Boedeker C."/>
            <person name="Pinto D."/>
            <person name="Vollmers J."/>
            <person name="Rivas-Marin E."/>
            <person name="Kohn T."/>
            <person name="Peeters S.H."/>
            <person name="Heuer A."/>
            <person name="Rast P."/>
            <person name="Oberbeckmann S."/>
            <person name="Bunk B."/>
            <person name="Jeske O."/>
            <person name="Meyerdierks A."/>
            <person name="Storesund J.E."/>
            <person name="Kallscheuer N."/>
            <person name="Luecker S."/>
            <person name="Lage O.M."/>
            <person name="Pohl T."/>
            <person name="Merkel B.J."/>
            <person name="Hornburger P."/>
            <person name="Mueller R.-W."/>
            <person name="Bruemmer F."/>
            <person name="Labrenz M."/>
            <person name="Spormann A.M."/>
            <person name="Op den Camp H."/>
            <person name="Overmann J."/>
            <person name="Amann R."/>
            <person name="Jetten M.S.M."/>
            <person name="Mascher T."/>
            <person name="Medema M.H."/>
            <person name="Devos D.P."/>
            <person name="Kaster A.-K."/>
            <person name="Ovreas L."/>
            <person name="Rohde M."/>
            <person name="Galperin M.Y."/>
            <person name="Jogler C."/>
        </authorList>
    </citation>
    <scope>NUCLEOTIDE SEQUENCE [LARGE SCALE GENOMIC DNA]</scope>
    <source>
        <strain evidence="1 2">V22</strain>
    </source>
</reference>
<dbReference type="AlphaFoldDB" id="A0A517T8T4"/>
<dbReference type="Proteomes" id="UP000319976">
    <property type="component" value="Chromosome"/>
</dbReference>
<protein>
    <submittedName>
        <fullName evidence="1">Uncharacterized protein</fullName>
    </submittedName>
</protein>
<proteinExistence type="predicted"/>
<dbReference type="EMBL" id="CP036316">
    <property type="protein sequence ID" value="QDT64790.1"/>
    <property type="molecule type" value="Genomic_DNA"/>
</dbReference>
<dbReference type="RefSeq" id="WP_145262242.1">
    <property type="nucleotide sequence ID" value="NZ_CP036316.1"/>
</dbReference>
<accession>A0A517T8T4</accession>
<evidence type="ECO:0000313" key="2">
    <source>
        <dbReference type="Proteomes" id="UP000319976"/>
    </source>
</evidence>
<organism evidence="1 2">
    <name type="scientific">Calycomorphotria hydatis</name>
    <dbReference type="NCBI Taxonomy" id="2528027"/>
    <lineage>
        <taxon>Bacteria</taxon>
        <taxon>Pseudomonadati</taxon>
        <taxon>Planctomycetota</taxon>
        <taxon>Planctomycetia</taxon>
        <taxon>Planctomycetales</taxon>
        <taxon>Planctomycetaceae</taxon>
        <taxon>Calycomorphotria</taxon>
    </lineage>
</organism>
<gene>
    <name evidence="1" type="ORF">V22_20330</name>
</gene>
<name>A0A517T8T4_9PLAN</name>
<keyword evidence="2" id="KW-1185">Reference proteome</keyword>
<evidence type="ECO:0000313" key="1">
    <source>
        <dbReference type="EMBL" id="QDT64790.1"/>
    </source>
</evidence>
<dbReference type="KEGG" id="chya:V22_20330"/>
<sequence length="128" mass="14515">MNNSAEMLSLFDRSFRWKIIRVSLLSALVGAIFSYSAVSQPPTQVRADGVDPYQAEMNSWRFFTFAAMFEKPKLFVLVKAAPRPAQQDESQVEESNDLTKIVTPVEAMRPEQLLEQSEKAEIQLAMID</sequence>